<reference evidence="2" key="1">
    <citation type="submission" date="2019-12" db="EMBL/GenBank/DDBJ databases">
        <title>Comparative genomics gives insights into the taxonomy of the Azoarcus-Aromatoleum group and reveals separate origins of nif in the plant-associated Azoarcus and non-plant-associated Aromatoleum sub-groups.</title>
        <authorList>
            <person name="Lafos M."/>
            <person name="Maluk M."/>
            <person name="Batista M."/>
            <person name="Junghare M."/>
            <person name="Carmona M."/>
            <person name="Faoro H."/>
            <person name="Cruz L.M."/>
            <person name="Battistoni F."/>
            <person name="De Souza E."/>
            <person name="Pedrosa F."/>
            <person name="Chen W.-M."/>
            <person name="Poole P.S."/>
            <person name="Dixon R.A."/>
            <person name="James E.K."/>
        </authorList>
    </citation>
    <scope>NUCLEOTIDE SEQUENCE</scope>
    <source>
        <strain evidence="2">NSC3</strain>
    </source>
</reference>
<sequence>MQHRPFVASIRLPLLASLAAATILDAGVAAAETWVITDQSHPTVGDADRHILLDAPTRLEIELASGLPAAPGQATAVVQRRLKQGGTDLQRRIAAAYQGVTDAWSLGIIKVPAVVVDRRYVVYGEANVERAVARIEQHKREQP</sequence>
<keyword evidence="3" id="KW-1185">Reference proteome</keyword>
<feature type="signal peptide" evidence="1">
    <location>
        <begin position="1"/>
        <end position="31"/>
    </location>
</feature>
<protein>
    <submittedName>
        <fullName evidence="2">TIGR03757 family integrating conjugative element protein</fullName>
    </submittedName>
</protein>
<dbReference type="Pfam" id="PF07511">
    <property type="entry name" value="DUF1525"/>
    <property type="match status" value="1"/>
</dbReference>
<keyword evidence="1" id="KW-0732">Signal</keyword>
<dbReference type="RefSeq" id="WP_168989290.1">
    <property type="nucleotide sequence ID" value="NZ_CAWPHM010000045.1"/>
</dbReference>
<evidence type="ECO:0000313" key="3">
    <source>
        <dbReference type="Proteomes" id="UP000599523"/>
    </source>
</evidence>
<evidence type="ECO:0000256" key="1">
    <source>
        <dbReference type="SAM" id="SignalP"/>
    </source>
</evidence>
<accession>A0A972JCL6</accession>
<dbReference type="AlphaFoldDB" id="A0A972JCL6"/>
<dbReference type="Proteomes" id="UP000599523">
    <property type="component" value="Unassembled WGS sequence"/>
</dbReference>
<dbReference type="NCBIfam" id="TIGR03757">
    <property type="entry name" value="conj_TIGR03757"/>
    <property type="match status" value="1"/>
</dbReference>
<dbReference type="InterPro" id="IPR011090">
    <property type="entry name" value="Integr_conj_element_PFL4709"/>
</dbReference>
<gene>
    <name evidence="2" type="ORF">GPA21_16945</name>
</gene>
<comment type="caution">
    <text evidence="2">The sequence shown here is derived from an EMBL/GenBank/DDBJ whole genome shotgun (WGS) entry which is preliminary data.</text>
</comment>
<name>A0A972JCL6_9RHOO</name>
<feature type="chain" id="PRO_5037422346" evidence="1">
    <location>
        <begin position="32"/>
        <end position="143"/>
    </location>
</feature>
<dbReference type="EMBL" id="WTVM01000140">
    <property type="protein sequence ID" value="NMG04642.1"/>
    <property type="molecule type" value="Genomic_DNA"/>
</dbReference>
<organism evidence="2 3">
    <name type="scientific">Azoarcus taiwanensis</name>
    <dbReference type="NCBI Taxonomy" id="666964"/>
    <lineage>
        <taxon>Bacteria</taxon>
        <taxon>Pseudomonadati</taxon>
        <taxon>Pseudomonadota</taxon>
        <taxon>Betaproteobacteria</taxon>
        <taxon>Rhodocyclales</taxon>
        <taxon>Zoogloeaceae</taxon>
        <taxon>Azoarcus</taxon>
    </lineage>
</organism>
<proteinExistence type="predicted"/>
<evidence type="ECO:0000313" key="2">
    <source>
        <dbReference type="EMBL" id="NMG04642.1"/>
    </source>
</evidence>